<name>A0A254TKA2_9BURK</name>
<feature type="compositionally biased region" description="Basic and acidic residues" evidence="1">
    <location>
        <begin position="85"/>
        <end position="102"/>
    </location>
</feature>
<sequence>MLLLPLHSIAMQSGLGSPAKTFDIAHEIDHLVGATHHHDDTHGSVHYDKSGDSMKHFADHAAGHSCAALPSTTKLPVAISASTARADEPRHFLPNPDPDRLQRPPCSLG</sequence>
<keyword evidence="3" id="KW-1185">Reference proteome</keyword>
<comment type="caution">
    <text evidence="2">The sequence shown here is derived from an EMBL/GenBank/DDBJ whole genome shotgun (WGS) entry which is preliminary data.</text>
</comment>
<protein>
    <submittedName>
        <fullName evidence="2">Uncharacterized protein</fullName>
    </submittedName>
</protein>
<gene>
    <name evidence="2" type="ORF">AYR66_27185</name>
</gene>
<dbReference type="Proteomes" id="UP000197535">
    <property type="component" value="Unassembled WGS sequence"/>
</dbReference>
<reference evidence="2 3" key="1">
    <citation type="submission" date="2016-02" db="EMBL/GenBank/DDBJ databases">
        <authorList>
            <person name="Wen L."/>
            <person name="He K."/>
            <person name="Yang H."/>
        </authorList>
    </citation>
    <scope>NUCLEOTIDE SEQUENCE [LARGE SCALE GENOMIC DNA]</scope>
    <source>
        <strain evidence="2 3">TSA40</strain>
    </source>
</reference>
<evidence type="ECO:0000313" key="2">
    <source>
        <dbReference type="EMBL" id="OWW22637.1"/>
    </source>
</evidence>
<evidence type="ECO:0000313" key="3">
    <source>
        <dbReference type="Proteomes" id="UP000197535"/>
    </source>
</evidence>
<proteinExistence type="predicted"/>
<evidence type="ECO:0000256" key="1">
    <source>
        <dbReference type="SAM" id="MobiDB-lite"/>
    </source>
</evidence>
<accession>A0A254TKA2</accession>
<organism evidence="2 3">
    <name type="scientific">Noviherbaspirillum denitrificans</name>
    <dbReference type="NCBI Taxonomy" id="1968433"/>
    <lineage>
        <taxon>Bacteria</taxon>
        <taxon>Pseudomonadati</taxon>
        <taxon>Pseudomonadota</taxon>
        <taxon>Betaproteobacteria</taxon>
        <taxon>Burkholderiales</taxon>
        <taxon>Oxalobacteraceae</taxon>
        <taxon>Noviherbaspirillum</taxon>
    </lineage>
</organism>
<feature type="region of interest" description="Disordered" evidence="1">
    <location>
        <begin position="82"/>
        <end position="109"/>
    </location>
</feature>
<dbReference type="EMBL" id="LSTO01000001">
    <property type="protein sequence ID" value="OWW22637.1"/>
    <property type="molecule type" value="Genomic_DNA"/>
</dbReference>
<dbReference type="AlphaFoldDB" id="A0A254TKA2"/>